<evidence type="ECO:0000313" key="2">
    <source>
        <dbReference type="EMBL" id="SDS90525.1"/>
    </source>
</evidence>
<dbReference type="InterPro" id="IPR011990">
    <property type="entry name" value="TPR-like_helical_dom_sf"/>
</dbReference>
<dbReference type="InterPro" id="IPR019734">
    <property type="entry name" value="TPR_rpt"/>
</dbReference>
<organism evidence="2 3">
    <name type="scientific">Halopseudomonas xinjiangensis</name>
    <dbReference type="NCBI Taxonomy" id="487184"/>
    <lineage>
        <taxon>Bacteria</taxon>
        <taxon>Pseudomonadati</taxon>
        <taxon>Pseudomonadota</taxon>
        <taxon>Gammaproteobacteria</taxon>
        <taxon>Pseudomonadales</taxon>
        <taxon>Pseudomonadaceae</taxon>
        <taxon>Halopseudomonas</taxon>
    </lineage>
</organism>
<dbReference type="EMBL" id="LT629736">
    <property type="protein sequence ID" value="SDS90525.1"/>
    <property type="molecule type" value="Genomic_DNA"/>
</dbReference>
<dbReference type="SUPFAM" id="SSF48452">
    <property type="entry name" value="TPR-like"/>
    <property type="match status" value="2"/>
</dbReference>
<name>A0A1H1W0I9_9GAMM</name>
<dbReference type="PROSITE" id="PS50005">
    <property type="entry name" value="TPR"/>
    <property type="match status" value="2"/>
</dbReference>
<dbReference type="Pfam" id="PF13374">
    <property type="entry name" value="TPR_10"/>
    <property type="match status" value="1"/>
</dbReference>
<keyword evidence="1" id="KW-0802">TPR repeat</keyword>
<keyword evidence="3" id="KW-1185">Reference proteome</keyword>
<feature type="repeat" description="TPR" evidence="1">
    <location>
        <begin position="335"/>
        <end position="368"/>
    </location>
</feature>
<dbReference type="STRING" id="487184.SAMN05216421_2445"/>
<proteinExistence type="predicted"/>
<dbReference type="Gene3D" id="1.25.40.10">
    <property type="entry name" value="Tetratricopeptide repeat domain"/>
    <property type="match status" value="3"/>
</dbReference>
<sequence length="618" mass="69092">MQLSYVRRYRSIPRLRPVGLRHILCHHHCPSDIDRVRMNQSLKPPMKVTLLAALFASLIGCAHLGPDRQPPAPAEPVVEAPAEPEQPKEVVYGQFSTDSLYSLLAAEIAGQRNRFDIALENYLEQARTTRDAGVIARAMQVAEFLGAHQQAKEMALLWVDVAPNDPQALRAGALQLARAGEHGQAMQFMQRVLNLHGETNFDFLALAAAQTDPQTRQSMLQSLEGLRQQYPDNAQITFSSALLMQQDGRNEEALALLDALPDQVASQPTVMLQARLLADQGRTEQAIEVLQEGLRKFPDDTRMRLLMARLLVAEDNMDAAATQFAALVQQNPDDAELLLTLGLVNLENDDPKAAIGYLERADQASPGNTLARYHLGLAYQAIGDEQRAIQAWRSVGPGNEFLTSRLQLAQTLARQERVEELSEIMAADRSVYPQHALPLYLLEIEALSAVDLQLALPRINQALGEFENNTDLLYTRAMLREQLGDDAGFEEDLRTIIAREPDNAMALNALGYTLADRNERLDEALQLIERAHSLNPDDPAIIDSLGWVHYRRGDLQRAEAFLRQAYRAMPDQEVAAHLGEVLWQQGRQREAVQIWEEAMQDGADNSQIRTTRERLEQS</sequence>
<dbReference type="Proteomes" id="UP000243207">
    <property type="component" value="Chromosome I"/>
</dbReference>
<evidence type="ECO:0000313" key="3">
    <source>
        <dbReference type="Proteomes" id="UP000243207"/>
    </source>
</evidence>
<dbReference type="SMART" id="SM00028">
    <property type="entry name" value="TPR"/>
    <property type="match status" value="7"/>
</dbReference>
<dbReference type="PANTHER" id="PTHR12558">
    <property type="entry name" value="CELL DIVISION CYCLE 16,23,27"/>
    <property type="match status" value="1"/>
</dbReference>
<dbReference type="Pfam" id="PF13174">
    <property type="entry name" value="TPR_6"/>
    <property type="match status" value="1"/>
</dbReference>
<dbReference type="Pfam" id="PF14559">
    <property type="entry name" value="TPR_19"/>
    <property type="match status" value="2"/>
</dbReference>
<dbReference type="PANTHER" id="PTHR12558:SF13">
    <property type="entry name" value="CELL DIVISION CYCLE PROTEIN 27 HOMOLOG"/>
    <property type="match status" value="1"/>
</dbReference>
<accession>A0A1H1W0I9</accession>
<gene>
    <name evidence="2" type="ORF">SAMN05216421_2445</name>
</gene>
<reference evidence="3" key="1">
    <citation type="submission" date="2016-10" db="EMBL/GenBank/DDBJ databases">
        <authorList>
            <person name="Varghese N."/>
            <person name="Submissions S."/>
        </authorList>
    </citation>
    <scope>NUCLEOTIDE SEQUENCE [LARGE SCALE GENOMIC DNA]</scope>
    <source>
        <strain evidence="3">NRRL B-51270</strain>
    </source>
</reference>
<protein>
    <submittedName>
        <fullName evidence="2">Tetratricopeptide repeat-containing protein</fullName>
    </submittedName>
</protein>
<evidence type="ECO:0000256" key="1">
    <source>
        <dbReference type="PROSITE-ProRule" id="PRU00339"/>
    </source>
</evidence>
<feature type="repeat" description="TPR" evidence="1">
    <location>
        <begin position="539"/>
        <end position="572"/>
    </location>
</feature>
<dbReference type="AlphaFoldDB" id="A0A1H1W0I9"/>